<organism evidence="8 9">
    <name type="scientific">Aureibaculum marinum</name>
    <dbReference type="NCBI Taxonomy" id="2487930"/>
    <lineage>
        <taxon>Bacteria</taxon>
        <taxon>Pseudomonadati</taxon>
        <taxon>Bacteroidota</taxon>
        <taxon>Flavobacteriia</taxon>
        <taxon>Flavobacteriales</taxon>
        <taxon>Flavobacteriaceae</taxon>
        <taxon>Aureibaculum</taxon>
    </lineage>
</organism>
<evidence type="ECO:0000256" key="3">
    <source>
        <dbReference type="ARBA" id="ARBA00012663"/>
    </source>
</evidence>
<dbReference type="Pfam" id="PF13290">
    <property type="entry name" value="CHB_HEX_C_1"/>
    <property type="match status" value="1"/>
</dbReference>
<dbReference type="PRINTS" id="PR00738">
    <property type="entry name" value="GLHYDRLASE20"/>
</dbReference>
<feature type="domain" description="F5/8 type C" evidence="7">
    <location>
        <begin position="668"/>
        <end position="810"/>
    </location>
</feature>
<dbReference type="Pfam" id="PF00754">
    <property type="entry name" value="F5_F8_type_C"/>
    <property type="match status" value="1"/>
</dbReference>
<keyword evidence="9" id="KW-1185">Reference proteome</keyword>
<dbReference type="Pfam" id="PF00728">
    <property type="entry name" value="Glyco_hydro_20"/>
    <property type="match status" value="1"/>
</dbReference>
<comment type="similarity">
    <text evidence="2">Belongs to the glycosyl hydrolase 20 family.</text>
</comment>
<sequence length="810" mass="93541">MKVNKRLLVLVIAVGFVFMNLFAQEKISIVPYPKEVKIDNGYLKLSNGFKIGYGNQELAPIAELISSDFYTLYKTTSKVKKGKRKIQLDYDTSLKEEEYTLIIDKKSILIKGGSYRAVAMGATSLLQLGKQQGAEVHFPLLKIKDFPNSSYRGFMLDVARQWHNIETVKQVVDLCRWYKIKFMQFHLTDDQSFTFPSTAYPNLASPNRHYTLDELKDLVDYAETRGVTIIPEFDAPGHTQAMRRAMPELFGDSRLGVINMADERVYKAMETIMEEMMEVFHTSPYFHIGADEAWLGEFQKREQTKAYIQKRGFDNAHDIYLDFMVRMHSIVKKNNKKTLIWESFAGDGSRKVKIPKDIIVFAWETAYQRPESLLKNGYTIINASWKPTYVTPGFRWNPDYIYKWNLHRWENHWNATPAYHNPIQLENNEPILGGQMCSWEMSEEQQIPSIHQRVPAISEVLWNGNNKQEYAAYRKRYLQTDNKFNQLIFPVSIKKEGFTEPDYEGIYYNRENKFGDVASLTFTPSLPNTKITYTTDGTMPTEDSELLPSTLQIDKDFKAKLGVFDKYGNRIGYKLVNYQLSPIVPKVNGNTLALRDTVITRPNIEFIGDATLTFELLKNGAEIRYTLDGTKPTLSSKLYNKTIIIDKPQVVKAICFYKNEPVGLMYEARFIKKDFEKNITTGKKVTSPENKNSPIYGMNKAVDGFVDKDAFWDSQGGPAGIIVDLEKPTPLQKIELFTYWDGHRYYQYNIELSLDGKNWTKVVDQSANTEKATERGYINEFTEQKARYIRVNMLFNSANPSMHIVELRAY</sequence>
<name>A0A3N4P0K5_9FLAO</name>
<dbReference type="AlphaFoldDB" id="A0A3N4P0K5"/>
<keyword evidence="5" id="KW-0326">Glycosidase</keyword>
<proteinExistence type="inferred from homology"/>
<evidence type="ECO:0000256" key="1">
    <source>
        <dbReference type="ARBA" id="ARBA00001231"/>
    </source>
</evidence>
<dbReference type="Proteomes" id="UP000270856">
    <property type="component" value="Unassembled WGS sequence"/>
</dbReference>
<gene>
    <name evidence="8" type="ORF">EGM88_01570</name>
</gene>
<protein>
    <recommendedName>
        <fullName evidence="3">beta-N-acetylhexosaminidase</fullName>
        <ecNumber evidence="3">3.2.1.52</ecNumber>
    </recommendedName>
</protein>
<evidence type="ECO:0000256" key="5">
    <source>
        <dbReference type="ARBA" id="ARBA00023295"/>
    </source>
</evidence>
<evidence type="ECO:0000313" key="9">
    <source>
        <dbReference type="Proteomes" id="UP000270856"/>
    </source>
</evidence>
<dbReference type="InterPro" id="IPR000421">
    <property type="entry name" value="FA58C"/>
</dbReference>
<dbReference type="GO" id="GO:0016020">
    <property type="term" value="C:membrane"/>
    <property type="evidence" value="ECO:0007669"/>
    <property type="project" value="TreeGrafter"/>
</dbReference>
<dbReference type="SUPFAM" id="SSF49785">
    <property type="entry name" value="Galactose-binding domain-like"/>
    <property type="match status" value="1"/>
</dbReference>
<evidence type="ECO:0000259" key="7">
    <source>
        <dbReference type="PROSITE" id="PS50022"/>
    </source>
</evidence>
<dbReference type="Gene3D" id="3.20.20.80">
    <property type="entry name" value="Glycosidases"/>
    <property type="match status" value="1"/>
</dbReference>
<feature type="active site" description="Proton donor" evidence="6">
    <location>
        <position position="292"/>
    </location>
</feature>
<evidence type="ECO:0000256" key="2">
    <source>
        <dbReference type="ARBA" id="ARBA00006285"/>
    </source>
</evidence>
<dbReference type="InterPro" id="IPR008979">
    <property type="entry name" value="Galactose-bd-like_sf"/>
</dbReference>
<dbReference type="GO" id="GO:0005975">
    <property type="term" value="P:carbohydrate metabolic process"/>
    <property type="evidence" value="ECO:0007669"/>
    <property type="project" value="InterPro"/>
</dbReference>
<dbReference type="InterPro" id="IPR017853">
    <property type="entry name" value="GH"/>
</dbReference>
<dbReference type="Gene3D" id="2.60.120.260">
    <property type="entry name" value="Galactose-binding domain-like"/>
    <property type="match status" value="1"/>
</dbReference>
<dbReference type="GO" id="GO:0030203">
    <property type="term" value="P:glycosaminoglycan metabolic process"/>
    <property type="evidence" value="ECO:0007669"/>
    <property type="project" value="TreeGrafter"/>
</dbReference>
<dbReference type="GO" id="GO:0004563">
    <property type="term" value="F:beta-N-acetylhexosaminidase activity"/>
    <property type="evidence" value="ECO:0007669"/>
    <property type="project" value="UniProtKB-EC"/>
</dbReference>
<dbReference type="RefSeq" id="WP_123896195.1">
    <property type="nucleotide sequence ID" value="NZ_RPFJ01000002.1"/>
</dbReference>
<dbReference type="InterPro" id="IPR015883">
    <property type="entry name" value="Glyco_hydro_20_cat"/>
</dbReference>
<reference evidence="8 9" key="1">
    <citation type="submission" date="2018-11" db="EMBL/GenBank/DDBJ databases">
        <title>Aureibaculum marinum gen. nov., sp. nov., a member of the family Flavobacteriaceae isolated from the Bohai Sea.</title>
        <authorList>
            <person name="Ji X."/>
        </authorList>
    </citation>
    <scope>NUCLEOTIDE SEQUENCE [LARGE SCALE GENOMIC DNA]</scope>
    <source>
        <strain evidence="8 9">BH-SD17</strain>
    </source>
</reference>
<dbReference type="Gene3D" id="3.30.379.10">
    <property type="entry name" value="Chitobiase/beta-hexosaminidase domain 2-like"/>
    <property type="match status" value="1"/>
</dbReference>
<dbReference type="PANTHER" id="PTHR22600">
    <property type="entry name" value="BETA-HEXOSAMINIDASE"/>
    <property type="match status" value="1"/>
</dbReference>
<accession>A0A3N4P0K5</accession>
<comment type="catalytic activity">
    <reaction evidence="1">
        <text>Hydrolysis of terminal non-reducing N-acetyl-D-hexosamine residues in N-acetyl-beta-D-hexosaminides.</text>
        <dbReference type="EC" id="3.2.1.52"/>
    </reaction>
</comment>
<dbReference type="OrthoDB" id="1090159at2"/>
<dbReference type="InterPro" id="IPR015882">
    <property type="entry name" value="HEX_bac_N"/>
</dbReference>
<dbReference type="PROSITE" id="PS50022">
    <property type="entry name" value="FA58C_3"/>
    <property type="match status" value="1"/>
</dbReference>
<evidence type="ECO:0000256" key="4">
    <source>
        <dbReference type="ARBA" id="ARBA00022801"/>
    </source>
</evidence>
<dbReference type="EC" id="3.2.1.52" evidence="3"/>
<dbReference type="InterPro" id="IPR025705">
    <property type="entry name" value="Beta_hexosaminidase_sua/sub"/>
</dbReference>
<keyword evidence="4" id="KW-0378">Hydrolase</keyword>
<dbReference type="InterPro" id="IPR059177">
    <property type="entry name" value="GH29D-like_dom"/>
</dbReference>
<comment type="caution">
    <text evidence="8">The sequence shown here is derived from an EMBL/GenBank/DDBJ whole genome shotgun (WGS) entry which is preliminary data.</text>
</comment>
<dbReference type="Pfam" id="PF02838">
    <property type="entry name" value="Glyco_hydro_20b"/>
    <property type="match status" value="1"/>
</dbReference>
<dbReference type="SUPFAM" id="SSF51445">
    <property type="entry name" value="(Trans)glycosidases"/>
    <property type="match status" value="1"/>
</dbReference>
<evidence type="ECO:0000313" key="8">
    <source>
        <dbReference type="EMBL" id="RPD99978.1"/>
    </source>
</evidence>
<dbReference type="EMBL" id="RPFJ01000002">
    <property type="protein sequence ID" value="RPD99978.1"/>
    <property type="molecule type" value="Genomic_DNA"/>
</dbReference>
<dbReference type="SUPFAM" id="SSF55545">
    <property type="entry name" value="beta-N-acetylhexosaminidase-like domain"/>
    <property type="match status" value="1"/>
</dbReference>
<dbReference type="InterPro" id="IPR029018">
    <property type="entry name" value="Hex-like_dom2"/>
</dbReference>
<evidence type="ECO:0000256" key="6">
    <source>
        <dbReference type="PIRSR" id="PIRSR625705-1"/>
    </source>
</evidence>
<dbReference type="PANTHER" id="PTHR22600:SF57">
    <property type="entry name" value="BETA-N-ACETYLHEXOSAMINIDASE"/>
    <property type="match status" value="1"/>
</dbReference>